<accession>A0A699UQ22</accession>
<feature type="non-terminal residue" evidence="1">
    <location>
        <position position="1"/>
    </location>
</feature>
<sequence>RWFAAGVVDSAVVHPGADSGQRGVAGCTSGHACDRLSALAWQPDRTGDNPDTFCNCCWLENQRWRIIGF</sequence>
<reference evidence="1" key="1">
    <citation type="journal article" date="2019" name="Sci. Rep.">
        <title>Draft genome of Tanacetum cinerariifolium, the natural source of mosquito coil.</title>
        <authorList>
            <person name="Yamashiro T."/>
            <person name="Shiraishi A."/>
            <person name="Satake H."/>
            <person name="Nakayama K."/>
        </authorList>
    </citation>
    <scope>NUCLEOTIDE SEQUENCE</scope>
</reference>
<evidence type="ECO:0000313" key="1">
    <source>
        <dbReference type="EMBL" id="GFD24163.1"/>
    </source>
</evidence>
<protein>
    <submittedName>
        <fullName evidence="1">Uncharacterized protein</fullName>
    </submittedName>
</protein>
<dbReference type="EMBL" id="BKCJ011350317">
    <property type="protein sequence ID" value="GFD24163.1"/>
    <property type="molecule type" value="Genomic_DNA"/>
</dbReference>
<gene>
    <name evidence="1" type="ORF">Tci_896132</name>
</gene>
<proteinExistence type="predicted"/>
<name>A0A699UQ22_TANCI</name>
<comment type="caution">
    <text evidence="1">The sequence shown here is derived from an EMBL/GenBank/DDBJ whole genome shotgun (WGS) entry which is preliminary data.</text>
</comment>
<dbReference type="AlphaFoldDB" id="A0A699UQ22"/>
<organism evidence="1">
    <name type="scientific">Tanacetum cinerariifolium</name>
    <name type="common">Dalmatian daisy</name>
    <name type="synonym">Chrysanthemum cinerariifolium</name>
    <dbReference type="NCBI Taxonomy" id="118510"/>
    <lineage>
        <taxon>Eukaryota</taxon>
        <taxon>Viridiplantae</taxon>
        <taxon>Streptophyta</taxon>
        <taxon>Embryophyta</taxon>
        <taxon>Tracheophyta</taxon>
        <taxon>Spermatophyta</taxon>
        <taxon>Magnoliopsida</taxon>
        <taxon>eudicotyledons</taxon>
        <taxon>Gunneridae</taxon>
        <taxon>Pentapetalae</taxon>
        <taxon>asterids</taxon>
        <taxon>campanulids</taxon>
        <taxon>Asterales</taxon>
        <taxon>Asteraceae</taxon>
        <taxon>Asteroideae</taxon>
        <taxon>Anthemideae</taxon>
        <taxon>Anthemidinae</taxon>
        <taxon>Tanacetum</taxon>
    </lineage>
</organism>